<evidence type="ECO:0000256" key="2">
    <source>
        <dbReference type="ARBA" id="ARBA00022692"/>
    </source>
</evidence>
<evidence type="ECO:0000313" key="7">
    <source>
        <dbReference type="EMBL" id="OIW12259.1"/>
    </source>
</evidence>
<dbReference type="Pfam" id="PF04193">
    <property type="entry name" value="PQ-loop"/>
    <property type="match status" value="2"/>
</dbReference>
<dbReference type="Proteomes" id="UP000188354">
    <property type="component" value="Chromosome LG05"/>
</dbReference>
<dbReference type="PANTHER" id="PTHR16201">
    <property type="entry name" value="SEVEN TRANSMEMBRANE PROTEIN 1-RELATED"/>
    <property type="match status" value="1"/>
</dbReference>
<feature type="transmembrane region" description="Helical" evidence="6">
    <location>
        <begin position="58"/>
        <end position="79"/>
    </location>
</feature>
<keyword evidence="4 6" id="KW-0472">Membrane</keyword>
<dbReference type="InterPro" id="IPR051415">
    <property type="entry name" value="LAAT-1"/>
</dbReference>
<evidence type="ECO:0000313" key="8">
    <source>
        <dbReference type="Proteomes" id="UP000188354"/>
    </source>
</evidence>
<reference evidence="7 8" key="1">
    <citation type="journal article" date="2017" name="Plant Biotechnol. J.">
        <title>A comprehensive draft genome sequence for lupin (Lupinus angustifolius), an emerging health food: insights into plant-microbe interactions and legume evolution.</title>
        <authorList>
            <person name="Hane J.K."/>
            <person name="Ming Y."/>
            <person name="Kamphuis L.G."/>
            <person name="Nelson M.N."/>
            <person name="Garg G."/>
            <person name="Atkins C.A."/>
            <person name="Bayer P.E."/>
            <person name="Bravo A."/>
            <person name="Bringans S."/>
            <person name="Cannon S."/>
            <person name="Edwards D."/>
            <person name="Foley R."/>
            <person name="Gao L.L."/>
            <person name="Harrison M.J."/>
            <person name="Huang W."/>
            <person name="Hurgobin B."/>
            <person name="Li S."/>
            <person name="Liu C.W."/>
            <person name="McGrath A."/>
            <person name="Morahan G."/>
            <person name="Murray J."/>
            <person name="Weller J."/>
            <person name="Jian J."/>
            <person name="Singh K.B."/>
        </authorList>
    </citation>
    <scope>NUCLEOTIDE SEQUENCE [LARGE SCALE GENOMIC DNA]</scope>
    <source>
        <strain evidence="8">cv. Tanjil</strain>
        <tissue evidence="7">Whole plant</tissue>
    </source>
</reference>
<evidence type="ECO:0000256" key="6">
    <source>
        <dbReference type="SAM" id="Phobius"/>
    </source>
</evidence>
<comment type="subcellular location">
    <subcellularLocation>
        <location evidence="1">Membrane</location>
        <topology evidence="1">Multi-pass membrane protein</topology>
    </subcellularLocation>
</comment>
<dbReference type="Gramene" id="OIW12259">
    <property type="protein sequence ID" value="OIW12259"/>
    <property type="gene ID" value="TanjilG_06048"/>
</dbReference>
<keyword evidence="8" id="KW-1185">Reference proteome</keyword>
<protein>
    <submittedName>
        <fullName evidence="7">Uncharacterized protein</fullName>
    </submittedName>
</protein>
<dbReference type="SMART" id="SM00679">
    <property type="entry name" value="CTNS"/>
    <property type="match status" value="2"/>
</dbReference>
<evidence type="ECO:0000256" key="5">
    <source>
        <dbReference type="SAM" id="MobiDB-lite"/>
    </source>
</evidence>
<gene>
    <name evidence="7" type="ORF">TanjilG_06048</name>
</gene>
<dbReference type="GO" id="GO:0098852">
    <property type="term" value="C:lytic vacuole membrane"/>
    <property type="evidence" value="ECO:0007669"/>
    <property type="project" value="UniProtKB-ARBA"/>
</dbReference>
<evidence type="ECO:0000256" key="1">
    <source>
        <dbReference type="ARBA" id="ARBA00004141"/>
    </source>
</evidence>
<feature type="transmembrane region" description="Helical" evidence="6">
    <location>
        <begin position="25"/>
        <end position="46"/>
    </location>
</feature>
<feature type="transmembrane region" description="Helical" evidence="6">
    <location>
        <begin position="91"/>
        <end position="112"/>
    </location>
</feature>
<dbReference type="InterPro" id="IPR006603">
    <property type="entry name" value="PQ-loop_rpt"/>
</dbReference>
<dbReference type="FunFam" id="1.20.1280.290:FF:000009">
    <property type="entry name" value="PQ loop repeat family protein"/>
    <property type="match status" value="1"/>
</dbReference>
<accession>A0A4P1RJP6</accession>
<feature type="compositionally biased region" description="Basic and acidic residues" evidence="5">
    <location>
        <begin position="137"/>
        <end position="152"/>
    </location>
</feature>
<dbReference type="PANTHER" id="PTHR16201:SF44">
    <property type="entry name" value="SEVEN TRANSMEMBRANE PROTEIN 1"/>
    <property type="match status" value="1"/>
</dbReference>
<dbReference type="STRING" id="3871.A0A4P1RJP6"/>
<feature type="transmembrane region" description="Helical" evidence="6">
    <location>
        <begin position="323"/>
        <end position="342"/>
    </location>
</feature>
<sequence length="402" mass="44363">MEGSSLLCLGSEHCLQLGEQLMSNVAQTASITLGSISVIVWIVAEIPQVITNYREKSAEGLSVVFLMTWMIGDLFNIFGCLMEPATLPTQLYTAVLYTIITILLCSQAIYYGHIYPRLIFNRQPKVETLTSAGQDKSGMEKASDSDQSNGHEDFNKGIGFSSPIPFPVHTPINSPRRESYYQSARYLSKSYSPKGKFIIDPRISRTPHILNPINEPLLGSATASRSPPVLNVKTTLCLVSTLTFLGAFNLLQSPYGRIHSEVSTPRHEFVIYVGRKLLQVSGDPSPEHGAEGRSLIGTLLGWAMAFIYMSGRLPQIFLNGVSPLMFLFALVGNGTYVASILVRSLDWSRISPNLPWLVESGGCFLLDSFRPGEEAQSSKSCLDEETKTIRFLLSYVALCVFR</sequence>
<keyword evidence="3 6" id="KW-1133">Transmembrane helix</keyword>
<evidence type="ECO:0000256" key="3">
    <source>
        <dbReference type="ARBA" id="ARBA00022989"/>
    </source>
</evidence>
<organism evidence="7 8">
    <name type="scientific">Lupinus angustifolius</name>
    <name type="common">Narrow-leaved blue lupine</name>
    <dbReference type="NCBI Taxonomy" id="3871"/>
    <lineage>
        <taxon>Eukaryota</taxon>
        <taxon>Viridiplantae</taxon>
        <taxon>Streptophyta</taxon>
        <taxon>Embryophyta</taxon>
        <taxon>Tracheophyta</taxon>
        <taxon>Spermatophyta</taxon>
        <taxon>Magnoliopsida</taxon>
        <taxon>eudicotyledons</taxon>
        <taxon>Gunneridae</taxon>
        <taxon>Pentapetalae</taxon>
        <taxon>rosids</taxon>
        <taxon>fabids</taxon>
        <taxon>Fabales</taxon>
        <taxon>Fabaceae</taxon>
        <taxon>Papilionoideae</taxon>
        <taxon>50 kb inversion clade</taxon>
        <taxon>genistoids sensu lato</taxon>
        <taxon>core genistoids</taxon>
        <taxon>Genisteae</taxon>
        <taxon>Lupinus</taxon>
    </lineage>
</organism>
<feature type="region of interest" description="Disordered" evidence="5">
    <location>
        <begin position="130"/>
        <end position="152"/>
    </location>
</feature>
<keyword evidence="2 6" id="KW-0812">Transmembrane</keyword>
<dbReference type="EMBL" id="CM007365">
    <property type="protein sequence ID" value="OIW12259.1"/>
    <property type="molecule type" value="Genomic_DNA"/>
</dbReference>
<dbReference type="Gene3D" id="1.20.1280.290">
    <property type="match status" value="1"/>
</dbReference>
<dbReference type="AlphaFoldDB" id="A0A4P1RJP6"/>
<proteinExistence type="predicted"/>
<evidence type="ECO:0000256" key="4">
    <source>
        <dbReference type="ARBA" id="ARBA00023136"/>
    </source>
</evidence>
<dbReference type="GO" id="GO:0015174">
    <property type="term" value="F:basic amino acid transmembrane transporter activity"/>
    <property type="evidence" value="ECO:0007669"/>
    <property type="project" value="UniProtKB-ARBA"/>
</dbReference>
<name>A0A4P1RJP6_LUPAN</name>